<gene>
    <name evidence="5" type="ORF">MM171A01484_0011</name>
    <name evidence="6" type="ORF">MM171B01154_0010</name>
</gene>
<feature type="transmembrane region" description="Helical" evidence="3">
    <location>
        <begin position="329"/>
        <end position="353"/>
    </location>
</feature>
<feature type="transmembrane region" description="Helical" evidence="3">
    <location>
        <begin position="359"/>
        <end position="380"/>
    </location>
</feature>
<feature type="coiled-coil region" evidence="2">
    <location>
        <begin position="759"/>
        <end position="793"/>
    </location>
</feature>
<keyword evidence="1" id="KW-1188">Viral release from host cell</keyword>
<evidence type="ECO:0000256" key="2">
    <source>
        <dbReference type="SAM" id="Coils"/>
    </source>
</evidence>
<sequence>MSISIGDAILKVGVDKADFNKSMGDMEKNVQSSMQKVQGGFKVAGAALTAFGVAGLAAVSSARKMNAELGQTALTIGVSTKEMRDLALSVTNVTFPLESVSKTFDILARAGINNTEEMKNAANAFDSLADATGTSAESVADILIPSFKNFGVAMPQTAAELDKFTWLTKNTTVDISNFADAMNYVAKEGADLGVNLDDMVAIMAALEARGVSGTAATMKFRTAITEAAKGETTLIEALGLTNYEIETQNARMQEATGITEKYAEVANTQYGVMDKVKQAFKEITLKAGSLLTPMEPLLGIMTTLGPVMLFMSSSMGMTTVKTIAHTAALIAHNVAMLAARAAMAVATTAQWLFNAAMSANPIGLVIAAVVALVAGGIALWKNWDTVVAFFKDAWEKMKEYALKGVLVILDALSSFMGFIPGLGNAIDSARDKIRSMIDAGKVAEDAGKVVKATKDMQLEIEKLAQQMTESLRKQLEEERDLRFEALKEAKDTAQEEYDARIEALRKEYGELATNESNKMDLARQTTEEKRKQFDIEIGLAESAYEAIKKALEDERDLKLQTIADLKDAAQAEYDNRIALLDQEYGVLETHIDSKMDLARKATEAQKKQYDIELDDALYLYNEKIKLINEEYAYKLSYVDQEAAYRIQAAQDRIDEINGITDAENKAAEEQAQADKLAALQAAIDIATTFEDQTKAVEAFNAYRAELAKKNIQAERNAEKDTLRALMDTIRVRAEGEKARLATELKEREAHETGLYQATVDRLTLEKAALDTALEETLKRINDERLAVEQLETDRLAATTTALDALKVAEETHYTKALADAKTLKNVTVATLEFEKGQLDIALAQELTRLQQERIAKEETETALFNALQKRLDDEEVALTAHYEKQLSDAELHIAAINAATAELKDRVVTITTQTITAPSPEPSAVVIGRGEIWPADKYQHGGVIPEPTLLYGLKSRRPYAIAGEAGTEYVTPAGYKTANIIVQLDSKILARVIGQPLVEEIRVRQGLKL</sequence>
<keyword evidence="3" id="KW-0472">Membrane</keyword>
<accession>A0A6M3LZ20</accession>
<dbReference type="Pfam" id="PF10145">
    <property type="entry name" value="PhageMin_Tail"/>
    <property type="match status" value="1"/>
</dbReference>
<keyword evidence="2" id="KW-0175">Coiled coil</keyword>
<dbReference type="EMBL" id="MT143611">
    <property type="protein sequence ID" value="QJA98832.1"/>
    <property type="molecule type" value="Genomic_DNA"/>
</dbReference>
<protein>
    <submittedName>
        <fullName evidence="5">Putative tail protein</fullName>
    </submittedName>
</protein>
<dbReference type="EMBL" id="MT143795">
    <property type="protein sequence ID" value="QJB02604.1"/>
    <property type="molecule type" value="Genomic_DNA"/>
</dbReference>
<evidence type="ECO:0000259" key="4">
    <source>
        <dbReference type="Pfam" id="PF10145"/>
    </source>
</evidence>
<keyword evidence="3" id="KW-1133">Transmembrane helix</keyword>
<evidence type="ECO:0000256" key="1">
    <source>
        <dbReference type="ARBA" id="ARBA00022612"/>
    </source>
</evidence>
<feature type="transmembrane region" description="Helical" evidence="3">
    <location>
        <begin position="297"/>
        <end position="317"/>
    </location>
</feature>
<keyword evidence="3" id="KW-0812">Transmembrane</keyword>
<name>A0A6M3LZ20_9ZZZZ</name>
<dbReference type="InterPro" id="IPR010090">
    <property type="entry name" value="Phage_tape_meas"/>
</dbReference>
<dbReference type="NCBIfam" id="TIGR01760">
    <property type="entry name" value="tape_meas_TP901"/>
    <property type="match status" value="1"/>
</dbReference>
<feature type="transmembrane region" description="Helical" evidence="3">
    <location>
        <begin position="400"/>
        <end position="422"/>
    </location>
</feature>
<evidence type="ECO:0000313" key="5">
    <source>
        <dbReference type="EMBL" id="QJA98832.1"/>
    </source>
</evidence>
<feature type="domain" description="Phage tail tape measure protein" evidence="4">
    <location>
        <begin position="93"/>
        <end position="264"/>
    </location>
</feature>
<reference evidence="5" key="1">
    <citation type="submission" date="2020-03" db="EMBL/GenBank/DDBJ databases">
        <title>The deep terrestrial virosphere.</title>
        <authorList>
            <person name="Holmfeldt K."/>
            <person name="Nilsson E."/>
            <person name="Simone D."/>
            <person name="Lopez-Fernandez M."/>
            <person name="Wu X."/>
            <person name="de Brujin I."/>
            <person name="Lundin D."/>
            <person name="Andersson A."/>
            <person name="Bertilsson S."/>
            <person name="Dopson M."/>
        </authorList>
    </citation>
    <scope>NUCLEOTIDE SEQUENCE</scope>
    <source>
        <strain evidence="5">MM171A01484</strain>
        <strain evidence="6">MM171B01154</strain>
    </source>
</reference>
<proteinExistence type="predicted"/>
<dbReference type="PANTHER" id="PTHR37813:SF1">
    <property type="entry name" value="FELS-2 PROPHAGE PROTEIN"/>
    <property type="match status" value="1"/>
</dbReference>
<dbReference type="PANTHER" id="PTHR37813">
    <property type="entry name" value="FELS-2 PROPHAGE PROTEIN"/>
    <property type="match status" value="1"/>
</dbReference>
<feature type="coiled-coil region" evidence="2">
    <location>
        <begin position="472"/>
        <end position="514"/>
    </location>
</feature>
<evidence type="ECO:0000256" key="3">
    <source>
        <dbReference type="SAM" id="Phobius"/>
    </source>
</evidence>
<organism evidence="5">
    <name type="scientific">viral metagenome</name>
    <dbReference type="NCBI Taxonomy" id="1070528"/>
    <lineage>
        <taxon>unclassified sequences</taxon>
        <taxon>metagenomes</taxon>
        <taxon>organismal metagenomes</taxon>
    </lineage>
</organism>
<evidence type="ECO:0000313" key="6">
    <source>
        <dbReference type="EMBL" id="QJB02604.1"/>
    </source>
</evidence>
<dbReference type="AlphaFoldDB" id="A0A6M3LZ20"/>